<dbReference type="Proteomes" id="UP000195607">
    <property type="component" value="Chromosome I"/>
</dbReference>
<dbReference type="Gene3D" id="3.40.250.10">
    <property type="entry name" value="Rhodanese-like domain"/>
    <property type="match status" value="2"/>
</dbReference>
<dbReference type="InterPro" id="IPR001763">
    <property type="entry name" value="Rhodanese-like_dom"/>
</dbReference>
<feature type="domain" description="Rhodanese" evidence="1">
    <location>
        <begin position="13"/>
        <end position="102"/>
    </location>
</feature>
<evidence type="ECO:0000313" key="3">
    <source>
        <dbReference type="Proteomes" id="UP000195607"/>
    </source>
</evidence>
<dbReference type="InterPro" id="IPR036873">
    <property type="entry name" value="Rhodanese-like_dom_sf"/>
</dbReference>
<evidence type="ECO:0000259" key="1">
    <source>
        <dbReference type="PROSITE" id="PS50206"/>
    </source>
</evidence>
<proteinExistence type="predicted"/>
<dbReference type="GO" id="GO:0016740">
    <property type="term" value="F:transferase activity"/>
    <property type="evidence" value="ECO:0007669"/>
    <property type="project" value="UniProtKB-KW"/>
</dbReference>
<feature type="domain" description="Rhodanese" evidence="1">
    <location>
        <begin position="115"/>
        <end position="198"/>
    </location>
</feature>
<reference evidence="2 3" key="1">
    <citation type="submission" date="2016-04" db="EMBL/GenBank/DDBJ databases">
        <authorList>
            <person name="Evans L.H."/>
            <person name="Alamgir A."/>
            <person name="Owens N."/>
            <person name="Weber N.D."/>
            <person name="Virtaneva K."/>
            <person name="Barbian K."/>
            <person name="Babar A."/>
            <person name="Rosenke K."/>
        </authorList>
    </citation>
    <scope>NUCLEOTIDE SEQUENCE [LARGE SCALE GENOMIC DNA]</scope>
    <source>
        <strain evidence="3">S5(T) (JCM 30642 \VKM B-2941)</strain>
    </source>
</reference>
<name>A0A1N5UXH1_9ARCH</name>
<dbReference type="CDD" id="cd00158">
    <property type="entry name" value="RHOD"/>
    <property type="match status" value="1"/>
</dbReference>
<organism evidence="2 3">
    <name type="scientific">Cuniculiplasma divulgatum</name>
    <dbReference type="NCBI Taxonomy" id="1673428"/>
    <lineage>
        <taxon>Archaea</taxon>
        <taxon>Methanobacteriati</taxon>
        <taxon>Thermoplasmatota</taxon>
        <taxon>Thermoplasmata</taxon>
        <taxon>Thermoplasmatales</taxon>
        <taxon>Cuniculiplasmataceae</taxon>
        <taxon>Cuniculiplasma</taxon>
    </lineage>
</organism>
<dbReference type="Pfam" id="PF00581">
    <property type="entry name" value="Rhodanese"/>
    <property type="match status" value="2"/>
</dbReference>
<evidence type="ECO:0000313" key="2">
    <source>
        <dbReference type="EMBL" id="SIM65613.1"/>
    </source>
</evidence>
<dbReference type="PROSITE" id="PS50206">
    <property type="entry name" value="RHODANESE_3"/>
    <property type="match status" value="2"/>
</dbReference>
<gene>
    <name evidence="2" type="ORF">CSP5_1158</name>
</gene>
<protein>
    <submittedName>
        <fullName evidence="2">Rhodanese-related sulfurtransferase</fullName>
    </submittedName>
</protein>
<dbReference type="AlphaFoldDB" id="A0A1N5UXH1"/>
<dbReference type="InterPro" id="IPR050229">
    <property type="entry name" value="GlpE_sulfurtransferase"/>
</dbReference>
<dbReference type="GeneID" id="41588417"/>
<dbReference type="PANTHER" id="PTHR43031:SF16">
    <property type="entry name" value="OXIDOREDUCTASE"/>
    <property type="match status" value="1"/>
</dbReference>
<sequence length="199" mass="22918">MTDDIEKVVEKVKKEEMMILDMRDFESYMKGHIPNSILAPYVEGRWAPEISNFLSSRDSPTIVLYESDEEKNVASSELSKIGHELQFLKYKEFKQAGNFQEAHATNLGPDEFGEHIEDYQVIDVREPYEWNSGYIDNAHLIPLNDLFIEYEKLDKKKKYAIICAHGNRSLYGAIFLADKGFEVYNVDGGMDALQRSGYV</sequence>
<keyword evidence="2" id="KW-0808">Transferase</keyword>
<dbReference type="PANTHER" id="PTHR43031">
    <property type="entry name" value="FAD-DEPENDENT OXIDOREDUCTASE"/>
    <property type="match status" value="1"/>
</dbReference>
<accession>A0A1N5UXH1</accession>
<dbReference type="RefSeq" id="WP_148689838.1">
    <property type="nucleotide sequence ID" value="NZ_LT671858.1"/>
</dbReference>
<dbReference type="SMART" id="SM00450">
    <property type="entry name" value="RHOD"/>
    <property type="match status" value="2"/>
</dbReference>
<dbReference type="EMBL" id="LT671858">
    <property type="protein sequence ID" value="SIM65613.1"/>
    <property type="molecule type" value="Genomic_DNA"/>
</dbReference>
<dbReference type="SUPFAM" id="SSF52821">
    <property type="entry name" value="Rhodanese/Cell cycle control phosphatase"/>
    <property type="match status" value="2"/>
</dbReference>